<organism evidence="5 6">
    <name type="scientific">Bifidobacterium callitrichidarum</name>
    <dbReference type="NCBI Taxonomy" id="2052941"/>
    <lineage>
        <taxon>Bacteria</taxon>
        <taxon>Bacillati</taxon>
        <taxon>Actinomycetota</taxon>
        <taxon>Actinomycetes</taxon>
        <taxon>Bifidobacteriales</taxon>
        <taxon>Bifidobacteriaceae</taxon>
        <taxon>Bifidobacterium</taxon>
    </lineage>
</organism>
<feature type="signal peptide" evidence="4">
    <location>
        <begin position="1"/>
        <end position="21"/>
    </location>
</feature>
<dbReference type="InterPro" id="IPR006061">
    <property type="entry name" value="SBP_1_CS"/>
</dbReference>
<dbReference type="InterPro" id="IPR006059">
    <property type="entry name" value="SBP"/>
</dbReference>
<dbReference type="Proteomes" id="UP000245876">
    <property type="component" value="Unassembled WGS sequence"/>
</dbReference>
<keyword evidence="3 4" id="KW-0732">Signal</keyword>
<dbReference type="InterPro" id="IPR050490">
    <property type="entry name" value="Bact_solute-bd_prot1"/>
</dbReference>
<dbReference type="PANTHER" id="PTHR43649">
    <property type="entry name" value="ARABINOSE-BINDING PROTEIN-RELATED"/>
    <property type="match status" value="1"/>
</dbReference>
<dbReference type="Gene3D" id="3.40.190.10">
    <property type="entry name" value="Periplasmic binding protein-like II"/>
    <property type="match status" value="3"/>
</dbReference>
<comment type="caution">
    <text evidence="5">The sequence shown here is derived from an EMBL/GenBank/DDBJ whole genome shotgun (WGS) entry which is preliminary data.</text>
</comment>
<protein>
    <submittedName>
        <fullName evidence="5">ABC transporter substrate-binding protein</fullName>
    </submittedName>
</protein>
<dbReference type="AlphaFoldDB" id="A0A2U2NC34"/>
<evidence type="ECO:0000256" key="3">
    <source>
        <dbReference type="ARBA" id="ARBA00022729"/>
    </source>
</evidence>
<dbReference type="PROSITE" id="PS51257">
    <property type="entry name" value="PROKAR_LIPOPROTEIN"/>
    <property type="match status" value="1"/>
</dbReference>
<evidence type="ECO:0000256" key="2">
    <source>
        <dbReference type="ARBA" id="ARBA00022448"/>
    </source>
</evidence>
<dbReference type="PANTHER" id="PTHR43649:SF14">
    <property type="entry name" value="BLR3389 PROTEIN"/>
    <property type="match status" value="1"/>
</dbReference>
<dbReference type="SUPFAM" id="SSF53850">
    <property type="entry name" value="Periplasmic binding protein-like II"/>
    <property type="match status" value="1"/>
</dbReference>
<dbReference type="EMBL" id="QFFM01000004">
    <property type="protein sequence ID" value="PWG66594.1"/>
    <property type="molecule type" value="Genomic_DNA"/>
</dbReference>
<dbReference type="GO" id="GO:0055085">
    <property type="term" value="P:transmembrane transport"/>
    <property type="evidence" value="ECO:0007669"/>
    <property type="project" value="InterPro"/>
</dbReference>
<accession>A0A2U2NC34</accession>
<gene>
    <name evidence="5" type="ORF">DF196_03040</name>
</gene>
<dbReference type="OrthoDB" id="2515046at2"/>
<proteinExistence type="inferred from homology"/>
<sequence length="437" mass="47684">MKSFRTIMAASLAATTMLSLAACGSNTSSNEGTADNPVTINVWAWEPTLTPVAKAFEKKYPNIKVKITNAGTAQKQYTAINNALQAGKGAPDVAQIEYFAVPQFVLQNSLKDLSEFGADKFDGYYTPGPWASVTYGGGVHALPIDSGPDAMFYNKETFDKAGIIEAPKTWDEFYEAAKKLRAIGAYITCEPANIAVTEAWIWAAGGRTVTADGENITINYANDPIAQQYYAFMQKLIDEDLIDTKLSMWSEEWYKALEDGSLATITTGAWMAAMLKDGVTTGEGKWRVAGLPQIDANTDGNGEDGGSSLAVLEGSDKASAAYKFVEFAAHDREGVKIRIDKGQFPADTETMSDEQFLTKTDPYFGDQKYQDVLVEGAKKVGTQWQFLPYEVDARTRFGDYIGKASSGEITYQQGIEQWQESLIQYGNGQGFKVTTGQ</sequence>
<dbReference type="CDD" id="cd13585">
    <property type="entry name" value="PBP2_TMBP_like"/>
    <property type="match status" value="1"/>
</dbReference>
<feature type="chain" id="PRO_5015521215" evidence="4">
    <location>
        <begin position="22"/>
        <end position="437"/>
    </location>
</feature>
<keyword evidence="6" id="KW-1185">Reference proteome</keyword>
<evidence type="ECO:0000313" key="5">
    <source>
        <dbReference type="EMBL" id="PWG66594.1"/>
    </source>
</evidence>
<dbReference type="PROSITE" id="PS01037">
    <property type="entry name" value="SBP_BACTERIAL_1"/>
    <property type="match status" value="1"/>
</dbReference>
<name>A0A2U2NC34_9BIFI</name>
<comment type="similarity">
    <text evidence="1">Belongs to the bacterial solute-binding protein 1 family.</text>
</comment>
<dbReference type="Pfam" id="PF01547">
    <property type="entry name" value="SBP_bac_1"/>
    <property type="match status" value="1"/>
</dbReference>
<evidence type="ECO:0000313" key="6">
    <source>
        <dbReference type="Proteomes" id="UP000245876"/>
    </source>
</evidence>
<dbReference type="RefSeq" id="WP_109056417.1">
    <property type="nucleotide sequence ID" value="NZ_QFFM01000004.1"/>
</dbReference>
<reference evidence="5 6" key="1">
    <citation type="journal article" date="2018" name="Int. J. Syst. Evol. Microbiol.">
        <title>Bifidobacterium callitrichidarum sp. nov. from the faeces of the emperor tamarin (Saguinus imperator).</title>
        <authorList>
            <person name="Modesto M."/>
            <person name="Michelini S."/>
            <person name="Sansosti M.C."/>
            <person name="De Filippo C."/>
            <person name="Cavalieri D."/>
            <person name="Qvirist L."/>
            <person name="Andlid T."/>
            <person name="Spiezio C."/>
            <person name="Sandri C."/>
            <person name="Pascarelli S."/>
            <person name="Sgorbati B."/>
            <person name="Mattarelli P."/>
        </authorList>
    </citation>
    <scope>NUCLEOTIDE SEQUENCE [LARGE SCALE GENOMIC DNA]</scope>
    <source>
        <strain evidence="5 6">TRI 5</strain>
    </source>
</reference>
<evidence type="ECO:0000256" key="1">
    <source>
        <dbReference type="ARBA" id="ARBA00008520"/>
    </source>
</evidence>
<evidence type="ECO:0000256" key="4">
    <source>
        <dbReference type="SAM" id="SignalP"/>
    </source>
</evidence>
<keyword evidence="2" id="KW-0813">Transport</keyword>